<feature type="compositionally biased region" description="Basic residues" evidence="10">
    <location>
        <begin position="22"/>
        <end position="37"/>
    </location>
</feature>
<keyword evidence="2" id="KW-0444">Lipid biosynthesis</keyword>
<dbReference type="GO" id="GO:0034625">
    <property type="term" value="P:fatty acid elongation, monounsaturated fatty acid"/>
    <property type="evidence" value="ECO:0007669"/>
    <property type="project" value="TreeGrafter"/>
</dbReference>
<comment type="caution">
    <text evidence="12">The sequence shown here is derived from an EMBL/GenBank/DDBJ whole genome shotgun (WGS) entry which is preliminary data.</text>
</comment>
<dbReference type="GO" id="GO:0005789">
    <property type="term" value="C:endoplasmic reticulum membrane"/>
    <property type="evidence" value="ECO:0007669"/>
    <property type="project" value="TreeGrafter"/>
</dbReference>
<feature type="compositionally biased region" description="Basic and acidic residues" evidence="10">
    <location>
        <begin position="38"/>
        <end position="50"/>
    </location>
</feature>
<name>A0AAN9MCY0_PHACN</name>
<dbReference type="AlphaFoldDB" id="A0AAN9MCY0"/>
<evidence type="ECO:0000256" key="5">
    <source>
        <dbReference type="ARBA" id="ARBA00022832"/>
    </source>
</evidence>
<evidence type="ECO:0000256" key="4">
    <source>
        <dbReference type="ARBA" id="ARBA00022692"/>
    </source>
</evidence>
<feature type="transmembrane region" description="Helical" evidence="11">
    <location>
        <begin position="236"/>
        <end position="253"/>
    </location>
</feature>
<keyword evidence="3" id="KW-0808">Transferase</keyword>
<feature type="transmembrane region" description="Helical" evidence="11">
    <location>
        <begin position="299"/>
        <end position="319"/>
    </location>
</feature>
<feature type="region of interest" description="Disordered" evidence="10">
    <location>
        <begin position="1"/>
        <end position="50"/>
    </location>
</feature>
<proteinExistence type="predicted"/>
<evidence type="ECO:0000256" key="8">
    <source>
        <dbReference type="ARBA" id="ARBA00023136"/>
    </source>
</evidence>
<dbReference type="GO" id="GO:0042761">
    <property type="term" value="P:very long-chain fatty acid biosynthetic process"/>
    <property type="evidence" value="ECO:0007669"/>
    <property type="project" value="TreeGrafter"/>
</dbReference>
<evidence type="ECO:0000256" key="2">
    <source>
        <dbReference type="ARBA" id="ARBA00022516"/>
    </source>
</evidence>
<evidence type="ECO:0000313" key="12">
    <source>
        <dbReference type="EMBL" id="KAK7352360.1"/>
    </source>
</evidence>
<organism evidence="12 13">
    <name type="scientific">Phaseolus coccineus</name>
    <name type="common">Scarlet runner bean</name>
    <name type="synonym">Phaseolus multiflorus</name>
    <dbReference type="NCBI Taxonomy" id="3886"/>
    <lineage>
        <taxon>Eukaryota</taxon>
        <taxon>Viridiplantae</taxon>
        <taxon>Streptophyta</taxon>
        <taxon>Embryophyta</taxon>
        <taxon>Tracheophyta</taxon>
        <taxon>Spermatophyta</taxon>
        <taxon>Magnoliopsida</taxon>
        <taxon>eudicotyledons</taxon>
        <taxon>Gunneridae</taxon>
        <taxon>Pentapetalae</taxon>
        <taxon>rosids</taxon>
        <taxon>fabids</taxon>
        <taxon>Fabales</taxon>
        <taxon>Fabaceae</taxon>
        <taxon>Papilionoideae</taxon>
        <taxon>50 kb inversion clade</taxon>
        <taxon>NPAAA clade</taxon>
        <taxon>indigoferoid/millettioid clade</taxon>
        <taxon>Phaseoleae</taxon>
        <taxon>Phaseolus</taxon>
    </lineage>
</organism>
<feature type="transmembrane region" description="Helical" evidence="11">
    <location>
        <begin position="113"/>
        <end position="134"/>
    </location>
</feature>
<accession>A0AAN9MCY0</accession>
<protein>
    <recommendedName>
        <fullName evidence="14">Elongation of fatty acids protein 3-like</fullName>
    </recommendedName>
</protein>
<dbReference type="InterPro" id="IPR002076">
    <property type="entry name" value="ELO_fam"/>
</dbReference>
<dbReference type="Pfam" id="PF01151">
    <property type="entry name" value="ELO"/>
    <property type="match status" value="1"/>
</dbReference>
<feature type="compositionally biased region" description="Basic and acidic residues" evidence="10">
    <location>
        <begin position="1"/>
        <end position="21"/>
    </location>
</feature>
<dbReference type="GO" id="GO:0034626">
    <property type="term" value="P:fatty acid elongation, polyunsaturated fatty acid"/>
    <property type="evidence" value="ECO:0007669"/>
    <property type="project" value="TreeGrafter"/>
</dbReference>
<reference evidence="12 13" key="1">
    <citation type="submission" date="2024-01" db="EMBL/GenBank/DDBJ databases">
        <title>The genomes of 5 underutilized Papilionoideae crops provide insights into root nodulation and disease resistanc.</title>
        <authorList>
            <person name="Jiang F."/>
        </authorList>
    </citation>
    <scope>NUCLEOTIDE SEQUENCE [LARGE SCALE GENOMIC DNA]</scope>
    <source>
        <strain evidence="12">JINMINGXINNONG_FW02</strain>
        <tissue evidence="12">Leaves</tissue>
    </source>
</reference>
<evidence type="ECO:0000256" key="10">
    <source>
        <dbReference type="SAM" id="MobiDB-lite"/>
    </source>
</evidence>
<feature type="transmembrane region" description="Helical" evidence="11">
    <location>
        <begin position="154"/>
        <end position="171"/>
    </location>
</feature>
<keyword evidence="7" id="KW-0443">Lipid metabolism</keyword>
<feature type="transmembrane region" description="Helical" evidence="11">
    <location>
        <begin position="206"/>
        <end position="229"/>
    </location>
</feature>
<evidence type="ECO:0000256" key="7">
    <source>
        <dbReference type="ARBA" id="ARBA00023098"/>
    </source>
</evidence>
<evidence type="ECO:0000256" key="1">
    <source>
        <dbReference type="ARBA" id="ARBA00004141"/>
    </source>
</evidence>
<evidence type="ECO:0000256" key="3">
    <source>
        <dbReference type="ARBA" id="ARBA00022679"/>
    </source>
</evidence>
<keyword evidence="13" id="KW-1185">Reference proteome</keyword>
<evidence type="ECO:0000256" key="9">
    <source>
        <dbReference type="ARBA" id="ARBA00023160"/>
    </source>
</evidence>
<evidence type="ECO:0000256" key="11">
    <source>
        <dbReference type="SAM" id="Phobius"/>
    </source>
</evidence>
<feature type="transmembrane region" description="Helical" evidence="11">
    <location>
        <begin position="325"/>
        <end position="347"/>
    </location>
</feature>
<keyword evidence="8 11" id="KW-0472">Membrane</keyword>
<keyword evidence="6 11" id="KW-1133">Transmembrane helix</keyword>
<dbReference type="PANTHER" id="PTHR11157:SF123">
    <property type="entry name" value="F25A4.4"/>
    <property type="match status" value="1"/>
</dbReference>
<keyword evidence="4 11" id="KW-0812">Transmembrane</keyword>
<feature type="transmembrane region" description="Helical" evidence="11">
    <location>
        <begin position="259"/>
        <end position="279"/>
    </location>
</feature>
<evidence type="ECO:0000256" key="6">
    <source>
        <dbReference type="ARBA" id="ARBA00022989"/>
    </source>
</evidence>
<evidence type="ECO:0008006" key="14">
    <source>
        <dbReference type="Google" id="ProtNLM"/>
    </source>
</evidence>
<dbReference type="Proteomes" id="UP001374584">
    <property type="component" value="Unassembled WGS sequence"/>
</dbReference>
<dbReference type="EMBL" id="JAYMYR010000007">
    <property type="protein sequence ID" value="KAK7352360.1"/>
    <property type="molecule type" value="Genomic_DNA"/>
</dbReference>
<keyword evidence="9" id="KW-0275">Fatty acid biosynthesis</keyword>
<comment type="subcellular location">
    <subcellularLocation>
        <location evidence="1">Membrane</location>
        <topology evidence="1">Multi-pass membrane protein</topology>
    </subcellularLocation>
</comment>
<dbReference type="PANTHER" id="PTHR11157">
    <property type="entry name" value="FATTY ACID ACYL TRANSFERASE-RELATED"/>
    <property type="match status" value="1"/>
</dbReference>
<sequence length="366" mass="42191">MKMWQSEEIKQTGMHEADKIARYARRRRRNGKDKGKKRAIENDKPGERGKIETKMDEMQKSMVKREKRGQYHIHIISYGILLLVMETIKYWLIQHPSIVAFRWTPTQLYGATWSFLISAISLYVIAALTLHLLLKLSRLRRSLPLGPIPALHSLIMSLVSVAIFTGTLFSAEAEARDTRWLWRRSRTTSFEWLLCFPLGTRPSGRVFFWSYVFYLSRFLHLLRTFFVVLRDRRLSFLRLFNNSVLLVMSFLWLEFSQSLQVLAILFYTSAYSVVCAFRFWTELGLPSKTPLSFSANCQLALLGCNLACHVGVLSLHYLRGGCNGIGAWLFNSLLNAAFLVQFLKSYVKTHSQRKSKSSSACSSSTT</sequence>
<keyword evidence="5" id="KW-0276">Fatty acid metabolism</keyword>
<feature type="transmembrane region" description="Helical" evidence="11">
    <location>
        <begin position="71"/>
        <end position="93"/>
    </location>
</feature>
<gene>
    <name evidence="12" type="ORF">VNO80_17780</name>
</gene>
<dbReference type="GO" id="GO:0019367">
    <property type="term" value="P:fatty acid elongation, saturated fatty acid"/>
    <property type="evidence" value="ECO:0007669"/>
    <property type="project" value="TreeGrafter"/>
</dbReference>
<dbReference type="GO" id="GO:0009922">
    <property type="term" value="F:fatty acid elongase activity"/>
    <property type="evidence" value="ECO:0007669"/>
    <property type="project" value="InterPro"/>
</dbReference>
<dbReference type="GO" id="GO:0030148">
    <property type="term" value="P:sphingolipid biosynthetic process"/>
    <property type="evidence" value="ECO:0007669"/>
    <property type="project" value="TreeGrafter"/>
</dbReference>
<evidence type="ECO:0000313" key="13">
    <source>
        <dbReference type="Proteomes" id="UP001374584"/>
    </source>
</evidence>